<dbReference type="EMBL" id="CP139558">
    <property type="protein sequence ID" value="WPU92809.1"/>
    <property type="molecule type" value="Genomic_DNA"/>
</dbReference>
<gene>
    <name evidence="1" type="ORF">SNE25_26140</name>
</gene>
<sequence length="88" mass="9835">MILSDTYTFNAAMEYQGQNIGTELASEELCRELVNMFILQHSPVSPPGCIRFKSFAYLNFPLPTLSYPLSFIAGKSNTVKKNTTLQVP</sequence>
<dbReference type="RefSeq" id="WP_321561969.1">
    <property type="nucleotide sequence ID" value="NZ_CP139558.1"/>
</dbReference>
<proteinExistence type="predicted"/>
<accession>A0ABZ0TM45</accession>
<evidence type="ECO:0000313" key="1">
    <source>
        <dbReference type="EMBL" id="WPU92809.1"/>
    </source>
</evidence>
<evidence type="ECO:0000313" key="2">
    <source>
        <dbReference type="Proteomes" id="UP001324380"/>
    </source>
</evidence>
<protein>
    <submittedName>
        <fullName evidence="1">Uncharacterized protein</fullName>
    </submittedName>
</protein>
<organism evidence="1 2">
    <name type="scientific">Mucilaginibacter sabulilitoris</name>
    <dbReference type="NCBI Taxonomy" id="1173583"/>
    <lineage>
        <taxon>Bacteria</taxon>
        <taxon>Pseudomonadati</taxon>
        <taxon>Bacteroidota</taxon>
        <taxon>Sphingobacteriia</taxon>
        <taxon>Sphingobacteriales</taxon>
        <taxon>Sphingobacteriaceae</taxon>
        <taxon>Mucilaginibacter</taxon>
    </lineage>
</organism>
<reference evidence="1 2" key="1">
    <citation type="submission" date="2023-11" db="EMBL/GenBank/DDBJ databases">
        <title>Analysis of the Genomes of Mucilaginibacter gossypii cycad 4 and M. sabulilitoris SNA2: microbes with the potential for plant growth promotion.</title>
        <authorList>
            <person name="Hirsch A.M."/>
            <person name="Humm E."/>
            <person name="Rubbi M."/>
            <person name="Del Vecchio G."/>
            <person name="Ha S.M."/>
            <person name="Pellegrini M."/>
            <person name="Gunsalus R.P."/>
        </authorList>
    </citation>
    <scope>NUCLEOTIDE SEQUENCE [LARGE SCALE GENOMIC DNA]</scope>
    <source>
        <strain evidence="1 2">SNA2</strain>
    </source>
</reference>
<keyword evidence="2" id="KW-1185">Reference proteome</keyword>
<dbReference type="Proteomes" id="UP001324380">
    <property type="component" value="Chromosome"/>
</dbReference>
<name>A0ABZ0TM45_9SPHI</name>